<dbReference type="GO" id="GO:0005737">
    <property type="term" value="C:cytoplasm"/>
    <property type="evidence" value="ECO:0007669"/>
    <property type="project" value="TreeGrafter"/>
</dbReference>
<dbReference type="InterPro" id="IPR002110">
    <property type="entry name" value="Ankyrin_rpt"/>
</dbReference>
<dbReference type="AlphaFoldDB" id="A0A6A5WD55"/>
<reference evidence="3" key="1">
    <citation type="journal article" date="2020" name="Stud. Mycol.">
        <title>101 Dothideomycetes genomes: a test case for predicting lifestyles and emergence of pathogens.</title>
        <authorList>
            <person name="Haridas S."/>
            <person name="Albert R."/>
            <person name="Binder M."/>
            <person name="Bloem J."/>
            <person name="Labutti K."/>
            <person name="Salamov A."/>
            <person name="Andreopoulos B."/>
            <person name="Baker S."/>
            <person name="Barry K."/>
            <person name="Bills G."/>
            <person name="Bluhm B."/>
            <person name="Cannon C."/>
            <person name="Castanera R."/>
            <person name="Culley D."/>
            <person name="Daum C."/>
            <person name="Ezra D."/>
            <person name="Gonzalez J."/>
            <person name="Henrissat B."/>
            <person name="Kuo A."/>
            <person name="Liang C."/>
            <person name="Lipzen A."/>
            <person name="Lutzoni F."/>
            <person name="Magnuson J."/>
            <person name="Mondo S."/>
            <person name="Nolan M."/>
            <person name="Ohm R."/>
            <person name="Pangilinan J."/>
            <person name="Park H.-J."/>
            <person name="Ramirez L."/>
            <person name="Alfaro M."/>
            <person name="Sun H."/>
            <person name="Tritt A."/>
            <person name="Yoshinaga Y."/>
            <person name="Zwiers L.-H."/>
            <person name="Turgeon B."/>
            <person name="Goodwin S."/>
            <person name="Spatafora J."/>
            <person name="Crous P."/>
            <person name="Grigoriev I."/>
        </authorList>
    </citation>
    <scope>NUCLEOTIDE SEQUENCE</scope>
    <source>
        <strain evidence="3">CBS 123094</strain>
    </source>
</reference>
<dbReference type="Pfam" id="PF00023">
    <property type="entry name" value="Ank"/>
    <property type="match status" value="1"/>
</dbReference>
<dbReference type="Pfam" id="PF13637">
    <property type="entry name" value="Ank_4"/>
    <property type="match status" value="1"/>
</dbReference>
<dbReference type="SMART" id="SM00248">
    <property type="entry name" value="ANK"/>
    <property type="match status" value="4"/>
</dbReference>
<keyword evidence="1" id="KW-0677">Repeat</keyword>
<evidence type="ECO:0000313" key="3">
    <source>
        <dbReference type="EMBL" id="KAF1999813.1"/>
    </source>
</evidence>
<dbReference type="EMBL" id="ML977593">
    <property type="protein sequence ID" value="KAF1999813.1"/>
    <property type="molecule type" value="Genomic_DNA"/>
</dbReference>
<dbReference type="SUPFAM" id="SSF48403">
    <property type="entry name" value="Ankyrin repeat"/>
    <property type="match status" value="1"/>
</dbReference>
<evidence type="ECO:0000256" key="1">
    <source>
        <dbReference type="ARBA" id="ARBA00022737"/>
    </source>
</evidence>
<evidence type="ECO:0000313" key="4">
    <source>
        <dbReference type="Proteomes" id="UP000799779"/>
    </source>
</evidence>
<evidence type="ECO:0000256" key="2">
    <source>
        <dbReference type="ARBA" id="ARBA00023043"/>
    </source>
</evidence>
<keyword evidence="4" id="KW-1185">Reference proteome</keyword>
<name>A0A6A5WD55_9PLEO</name>
<keyword evidence="2" id="KW-0040">ANK repeat</keyword>
<dbReference type="Gene3D" id="1.25.40.20">
    <property type="entry name" value="Ankyrin repeat-containing domain"/>
    <property type="match status" value="1"/>
</dbReference>
<protein>
    <submittedName>
        <fullName evidence="3">Ankyrin</fullName>
    </submittedName>
</protein>
<proteinExistence type="predicted"/>
<dbReference type="InterPro" id="IPR050745">
    <property type="entry name" value="Multifunctional_regulatory"/>
</dbReference>
<gene>
    <name evidence="3" type="ORF">P154DRAFT_523116</name>
</gene>
<accession>A0A6A5WD55</accession>
<organism evidence="3 4">
    <name type="scientific">Amniculicola lignicola CBS 123094</name>
    <dbReference type="NCBI Taxonomy" id="1392246"/>
    <lineage>
        <taxon>Eukaryota</taxon>
        <taxon>Fungi</taxon>
        <taxon>Dikarya</taxon>
        <taxon>Ascomycota</taxon>
        <taxon>Pezizomycotina</taxon>
        <taxon>Dothideomycetes</taxon>
        <taxon>Pleosporomycetidae</taxon>
        <taxon>Pleosporales</taxon>
        <taxon>Amniculicolaceae</taxon>
        <taxon>Amniculicola</taxon>
    </lineage>
</organism>
<dbReference type="PANTHER" id="PTHR24189:SF50">
    <property type="entry name" value="ANKYRIN REPEAT AND SOCS BOX PROTEIN 2"/>
    <property type="match status" value="1"/>
</dbReference>
<dbReference type="GO" id="GO:0005634">
    <property type="term" value="C:nucleus"/>
    <property type="evidence" value="ECO:0007669"/>
    <property type="project" value="TreeGrafter"/>
</dbReference>
<dbReference type="Proteomes" id="UP000799779">
    <property type="component" value="Unassembled WGS sequence"/>
</dbReference>
<dbReference type="OrthoDB" id="1722345at2759"/>
<dbReference type="PANTHER" id="PTHR24189">
    <property type="entry name" value="MYOTROPHIN"/>
    <property type="match status" value="1"/>
</dbReference>
<dbReference type="GO" id="GO:2000812">
    <property type="term" value="P:regulation of barbed-end actin filament capping"/>
    <property type="evidence" value="ECO:0007669"/>
    <property type="project" value="TreeGrafter"/>
</dbReference>
<sequence>MSTNLPPKPILTEDLPFIGVATVQNREHETFPRFLEACRNNESAVALQLANDQEPAVLTWGLSHSIKAQHLDMARQLLLNGVSWDYHTLSYASRDLDAIKLLVDFGFNVNSTLLGGGNLLRIAVARNDEEAIHFLLKQGANPNFGPPRYPHGHISQIRSLPNSGMTLNAAAGNCTPEIFALLLEHGAVLSNSIALHRAAGVSVSVPPGERIPMLRYLLGLGLDINGMDDAIKIGDDGRGQRGSPLMYAIYWGRTIEAKWLLEHGADPDRKTPWGISARDQVRRYPAEHRMSVLLQEICPEEP</sequence>
<dbReference type="InterPro" id="IPR036770">
    <property type="entry name" value="Ankyrin_rpt-contain_sf"/>
</dbReference>